<organism evidence="2 3">
    <name type="scientific">Plenodomus tracheiphilus IPT5</name>
    <dbReference type="NCBI Taxonomy" id="1408161"/>
    <lineage>
        <taxon>Eukaryota</taxon>
        <taxon>Fungi</taxon>
        <taxon>Dikarya</taxon>
        <taxon>Ascomycota</taxon>
        <taxon>Pezizomycotina</taxon>
        <taxon>Dothideomycetes</taxon>
        <taxon>Pleosporomycetidae</taxon>
        <taxon>Pleosporales</taxon>
        <taxon>Pleosporineae</taxon>
        <taxon>Leptosphaeriaceae</taxon>
        <taxon>Plenodomus</taxon>
    </lineage>
</organism>
<dbReference type="AlphaFoldDB" id="A0A6A7BDN0"/>
<protein>
    <submittedName>
        <fullName evidence="2">Uncharacterized protein</fullName>
    </submittedName>
</protein>
<evidence type="ECO:0000313" key="3">
    <source>
        <dbReference type="Proteomes" id="UP000799423"/>
    </source>
</evidence>
<dbReference type="EMBL" id="MU006295">
    <property type="protein sequence ID" value="KAF2853443.1"/>
    <property type="molecule type" value="Genomic_DNA"/>
</dbReference>
<dbReference type="Proteomes" id="UP000799423">
    <property type="component" value="Unassembled WGS sequence"/>
</dbReference>
<gene>
    <name evidence="2" type="ORF">T440DRAFT_306085</name>
</gene>
<keyword evidence="3" id="KW-1185">Reference proteome</keyword>
<evidence type="ECO:0000313" key="2">
    <source>
        <dbReference type="EMBL" id="KAF2853443.1"/>
    </source>
</evidence>
<sequence length="112" mass="12240">MPASEPRPSSPVATGPLTTHGAPPHPSHGPCAANRLRPPCDGRPRHLWSLPVSLYYGTHCVYIAYRSVSSSSSRRTPHPPPSPHAVFGVSFLLLMRSCPRAHLCRHHVSPER</sequence>
<feature type="region of interest" description="Disordered" evidence="1">
    <location>
        <begin position="1"/>
        <end position="33"/>
    </location>
</feature>
<evidence type="ECO:0000256" key="1">
    <source>
        <dbReference type="SAM" id="MobiDB-lite"/>
    </source>
</evidence>
<name>A0A6A7BDN0_9PLEO</name>
<accession>A0A6A7BDN0</accession>
<proteinExistence type="predicted"/>
<reference evidence="2" key="1">
    <citation type="submission" date="2020-01" db="EMBL/GenBank/DDBJ databases">
        <authorList>
            <consortium name="DOE Joint Genome Institute"/>
            <person name="Haridas S."/>
            <person name="Albert R."/>
            <person name="Binder M."/>
            <person name="Bloem J."/>
            <person name="Labutti K."/>
            <person name="Salamov A."/>
            <person name="Andreopoulos B."/>
            <person name="Baker S.E."/>
            <person name="Barry K."/>
            <person name="Bills G."/>
            <person name="Bluhm B.H."/>
            <person name="Cannon C."/>
            <person name="Castanera R."/>
            <person name="Culley D.E."/>
            <person name="Daum C."/>
            <person name="Ezra D."/>
            <person name="Gonzalez J.B."/>
            <person name="Henrissat B."/>
            <person name="Kuo A."/>
            <person name="Liang C."/>
            <person name="Lipzen A."/>
            <person name="Lutzoni F."/>
            <person name="Magnuson J."/>
            <person name="Mondo S."/>
            <person name="Nolan M."/>
            <person name="Ohm R."/>
            <person name="Pangilinan J."/>
            <person name="Park H.-J."/>
            <person name="Ramirez L."/>
            <person name="Alfaro M."/>
            <person name="Sun H."/>
            <person name="Tritt A."/>
            <person name="Yoshinaga Y."/>
            <person name="Zwiers L.-H."/>
            <person name="Turgeon B.G."/>
            <person name="Goodwin S.B."/>
            <person name="Spatafora J.W."/>
            <person name="Crous P.W."/>
            <person name="Grigoriev I.V."/>
        </authorList>
    </citation>
    <scope>NUCLEOTIDE SEQUENCE</scope>
    <source>
        <strain evidence="2">IPT5</strain>
    </source>
</reference>